<dbReference type="GO" id="GO:0006283">
    <property type="term" value="P:transcription-coupled nucleotide-excision repair"/>
    <property type="evidence" value="ECO:0007669"/>
    <property type="project" value="InterPro"/>
</dbReference>
<keyword evidence="15" id="KW-0276">Fatty acid metabolism</keyword>
<reference evidence="27 28" key="1">
    <citation type="submission" date="2013-11" db="EMBL/GenBank/DDBJ databases">
        <title>The Damaraland mole rat (Fukomys damarensis) genome and evolution of African mole rats.</title>
        <authorList>
            <person name="Gladyshev V.N."/>
            <person name="Fang X."/>
        </authorList>
    </citation>
    <scope>NUCLEOTIDE SEQUENCE [LARGE SCALE GENOMIC DNA]</scope>
    <source>
        <tissue evidence="27">Liver</tissue>
    </source>
</reference>
<evidence type="ECO:0000256" key="11">
    <source>
        <dbReference type="ARBA" id="ARBA00022692"/>
    </source>
</evidence>
<keyword evidence="10" id="KW-0808">Transferase</keyword>
<dbReference type="PANTHER" id="PTHR46202">
    <property type="entry name" value="DNA EXCISION REPAIR PROTEIN ERCC-8"/>
    <property type="match status" value="1"/>
</dbReference>
<dbReference type="Gene3D" id="2.130.10.10">
    <property type="entry name" value="YVTN repeat-like/Quinoprotein amine dehydrogenase"/>
    <property type="match status" value="1"/>
</dbReference>
<name>A0A091DJ51_FUKDA</name>
<dbReference type="PROSITE" id="PS50294">
    <property type="entry name" value="WD_REPEATS_REGION"/>
    <property type="match status" value="3"/>
</dbReference>
<evidence type="ECO:0000256" key="22">
    <source>
        <dbReference type="ARBA" id="ARBA00054544"/>
    </source>
</evidence>
<comment type="subunit">
    <text evidence="23">Part of the CSA complex (also named DCX(ERCC8) complex), a DCX E3 ubiquitin-protein ligase complex containing ERCC8, RBX1, DDB1 and CUL4A; the CSA complex interacts with RNA polymerase II; upon UV irradiation it interacts with the COP9 signalosome and preferentially with the hyperphosphorylated form of RNA polymerase II. Interacts with ERCC6/CSB (via CIM motif); promoting recruitment to lesion-stalled RNA polymerase II (Pol II). Interacts with KIAA1530/UVSSA. Interacts with a subunit of RNA polymerase II TFIIH.</text>
</comment>
<dbReference type="InterPro" id="IPR042238">
    <property type="entry name" value="Rad28/ERCC8/Ckn1/ATCSA-1"/>
</dbReference>
<evidence type="ECO:0000256" key="3">
    <source>
        <dbReference type="ARBA" id="ARBA00004286"/>
    </source>
</evidence>
<keyword evidence="11 26" id="KW-0812">Transmembrane</keyword>
<dbReference type="AlphaFoldDB" id="A0A091DJ51"/>
<evidence type="ECO:0000313" key="28">
    <source>
        <dbReference type="Proteomes" id="UP000028990"/>
    </source>
</evidence>
<evidence type="ECO:0000256" key="6">
    <source>
        <dbReference type="ARBA" id="ARBA00022454"/>
    </source>
</evidence>
<dbReference type="GO" id="GO:0043161">
    <property type="term" value="P:proteasome-mediated ubiquitin-dependent protein catabolic process"/>
    <property type="evidence" value="ECO:0007669"/>
    <property type="project" value="TreeGrafter"/>
</dbReference>
<keyword evidence="19" id="KW-0275">Fatty acid biosynthesis</keyword>
<evidence type="ECO:0000256" key="15">
    <source>
        <dbReference type="ARBA" id="ARBA00022832"/>
    </source>
</evidence>
<keyword evidence="28" id="KW-1185">Reference proteome</keyword>
<proteinExistence type="predicted"/>
<keyword evidence="7" id="KW-0444">Lipid biosynthesis</keyword>
<dbReference type="GO" id="GO:0016020">
    <property type="term" value="C:membrane"/>
    <property type="evidence" value="ECO:0007669"/>
    <property type="project" value="UniProtKB-SubCell"/>
</dbReference>
<gene>
    <name evidence="27" type="ORF">H920_06485</name>
</gene>
<dbReference type="PROSITE" id="PS00678">
    <property type="entry name" value="WD_REPEATS_1"/>
    <property type="match status" value="2"/>
</dbReference>
<evidence type="ECO:0000256" key="10">
    <source>
        <dbReference type="ARBA" id="ARBA00022679"/>
    </source>
</evidence>
<comment type="subcellular location">
    <subcellularLocation>
        <location evidence="3">Chromosome</location>
    </subcellularLocation>
    <subcellularLocation>
        <location evidence="2">Membrane</location>
        <topology evidence="2">Multi-pass membrane protein</topology>
    </subcellularLocation>
    <subcellularLocation>
        <location evidence="1">Nucleus matrix</location>
    </subcellularLocation>
</comment>
<evidence type="ECO:0000256" key="16">
    <source>
        <dbReference type="ARBA" id="ARBA00022989"/>
    </source>
</evidence>
<dbReference type="GO" id="GO:0000209">
    <property type="term" value="P:protein polyubiquitination"/>
    <property type="evidence" value="ECO:0007669"/>
    <property type="project" value="TreeGrafter"/>
</dbReference>
<feature type="transmembrane region" description="Helical" evidence="26">
    <location>
        <begin position="368"/>
        <end position="391"/>
    </location>
</feature>
<evidence type="ECO:0000256" key="5">
    <source>
        <dbReference type="ARBA" id="ARBA00012307"/>
    </source>
</evidence>
<feature type="transmembrane region" description="Helical" evidence="26">
    <location>
        <begin position="403"/>
        <end position="421"/>
    </location>
</feature>
<feature type="transmembrane region" description="Helical" evidence="26">
    <location>
        <begin position="433"/>
        <end position="455"/>
    </location>
</feature>
<evidence type="ECO:0000256" key="23">
    <source>
        <dbReference type="ARBA" id="ARBA00062934"/>
    </source>
</evidence>
<evidence type="ECO:0000256" key="18">
    <source>
        <dbReference type="ARBA" id="ARBA00023136"/>
    </source>
</evidence>
<evidence type="ECO:0000256" key="8">
    <source>
        <dbReference type="ARBA" id="ARBA00022553"/>
    </source>
</evidence>
<evidence type="ECO:0000256" key="7">
    <source>
        <dbReference type="ARBA" id="ARBA00022516"/>
    </source>
</evidence>
<evidence type="ECO:0000256" key="21">
    <source>
        <dbReference type="ARBA" id="ARBA00023242"/>
    </source>
</evidence>
<evidence type="ECO:0000256" key="1">
    <source>
        <dbReference type="ARBA" id="ARBA00004109"/>
    </source>
</evidence>
<keyword evidence="16 26" id="KW-1133">Transmembrane helix</keyword>
<keyword evidence="13" id="KW-0227">DNA damage</keyword>
<evidence type="ECO:0000256" key="13">
    <source>
        <dbReference type="ARBA" id="ARBA00022763"/>
    </source>
</evidence>
<dbReference type="PRINTS" id="PR00320">
    <property type="entry name" value="GPROTEINBRPT"/>
</dbReference>
<evidence type="ECO:0000313" key="27">
    <source>
        <dbReference type="EMBL" id="KFO32149.1"/>
    </source>
</evidence>
<keyword evidence="14" id="KW-0833">Ubl conjugation pathway</keyword>
<keyword evidence="8" id="KW-0597">Phosphoprotein</keyword>
<keyword evidence="20" id="KW-0234">DNA repair</keyword>
<feature type="repeat" description="WD" evidence="25">
    <location>
        <begin position="192"/>
        <end position="233"/>
    </location>
</feature>
<dbReference type="InterPro" id="IPR002076">
    <property type="entry name" value="ELO_fam"/>
</dbReference>
<evidence type="ECO:0000256" key="24">
    <source>
        <dbReference type="ARBA" id="ARBA00071995"/>
    </source>
</evidence>
<dbReference type="InterPro" id="IPR036322">
    <property type="entry name" value="WD40_repeat_dom_sf"/>
</dbReference>
<evidence type="ECO:0000256" key="20">
    <source>
        <dbReference type="ARBA" id="ARBA00023204"/>
    </source>
</evidence>
<dbReference type="STRING" id="885580.ENSFDAP00000017427"/>
<dbReference type="PROSITE" id="PS50082">
    <property type="entry name" value="WD_REPEATS_2"/>
    <property type="match status" value="4"/>
</dbReference>
<feature type="repeat" description="WD" evidence="25">
    <location>
        <begin position="46"/>
        <end position="88"/>
    </location>
</feature>
<dbReference type="PANTHER" id="PTHR46202:SF1">
    <property type="entry name" value="DNA EXCISION REPAIR PROTEIN ERCC-8"/>
    <property type="match status" value="1"/>
</dbReference>
<dbReference type="InterPro" id="IPR019775">
    <property type="entry name" value="WD40_repeat_CS"/>
</dbReference>
<evidence type="ECO:0000256" key="25">
    <source>
        <dbReference type="PROSITE-ProRule" id="PRU00221"/>
    </source>
</evidence>
<dbReference type="eggNOG" id="KOG4283">
    <property type="taxonomic scope" value="Eukaryota"/>
</dbReference>
<dbReference type="GO" id="GO:0000109">
    <property type="term" value="C:nucleotide-excision repair complex"/>
    <property type="evidence" value="ECO:0007669"/>
    <property type="project" value="TreeGrafter"/>
</dbReference>
<dbReference type="SUPFAM" id="SSF50978">
    <property type="entry name" value="WD40 repeat-like"/>
    <property type="match status" value="1"/>
</dbReference>
<keyword evidence="18 26" id="KW-0472">Membrane</keyword>
<comment type="function">
    <text evidence="22">Substrate-recognition component of the CSA complex, a DCX (DDB1-CUL4-X-box) E3 ubiquitin-protein ligase complex, involved in transcription-coupled nucleotide excision repair (TC-NER), a process during which RNA polymerase II-blocking lesions are rapidly removed from the transcribed strand of active genes. Following recruitment to lesion-stalled RNA polymerase II (Pol II), the CSA complex mediates ubiquitination of Pol II subunit POLR2A/RPB1 at 'Lys-1268', a critical TC-NER checkpoint, governing RNA Pol II stability and initiating DNA damage excision by TFIIH recruitment. The CSA complex also promotes the ubiquitination and subsequent proteasomal degradation of ERCC6/CSB in a UV-dependent manner; ERCC6 degradation is essential for the recovery of RNA synthesis after transcription-coupled repair. Also plays a role in DNA double-strand breaks (DSSBs) repair by non-homologous end joining (NHEJ).</text>
</comment>
<evidence type="ECO:0000256" key="4">
    <source>
        <dbReference type="ARBA" id="ARBA00004906"/>
    </source>
</evidence>
<dbReference type="GO" id="GO:0031464">
    <property type="term" value="C:Cul4A-RING E3 ubiquitin ligase complex"/>
    <property type="evidence" value="ECO:0007669"/>
    <property type="project" value="TreeGrafter"/>
</dbReference>
<dbReference type="SMART" id="SM00320">
    <property type="entry name" value="WD40"/>
    <property type="match status" value="4"/>
</dbReference>
<dbReference type="Proteomes" id="UP000028990">
    <property type="component" value="Unassembled WGS sequence"/>
</dbReference>
<dbReference type="FunFam" id="2.130.10.10:FF:000130">
    <property type="entry name" value="DNA excision repair protein ERCC-8"/>
    <property type="match status" value="1"/>
</dbReference>
<dbReference type="Pfam" id="PF00400">
    <property type="entry name" value="WD40"/>
    <property type="match status" value="4"/>
</dbReference>
<dbReference type="EMBL" id="KN122211">
    <property type="protein sequence ID" value="KFO32149.1"/>
    <property type="molecule type" value="Genomic_DNA"/>
</dbReference>
<keyword evidence="6" id="KW-0158">Chromosome</keyword>
<keyword evidence="12" id="KW-0677">Repeat</keyword>
<keyword evidence="21" id="KW-0539">Nucleus</keyword>
<keyword evidence="17" id="KW-0443">Lipid metabolism</keyword>
<dbReference type="InterPro" id="IPR020472">
    <property type="entry name" value="WD40_PAC1"/>
</dbReference>
<evidence type="ECO:0000256" key="9">
    <source>
        <dbReference type="ARBA" id="ARBA00022574"/>
    </source>
</evidence>
<dbReference type="GO" id="GO:0009922">
    <property type="term" value="F:fatty acid elongase activity"/>
    <property type="evidence" value="ECO:0007669"/>
    <property type="project" value="UniProtKB-EC"/>
</dbReference>
<dbReference type="GO" id="GO:0009411">
    <property type="term" value="P:response to UV"/>
    <property type="evidence" value="ECO:0007669"/>
    <property type="project" value="UniProtKB-ARBA"/>
</dbReference>
<evidence type="ECO:0000256" key="19">
    <source>
        <dbReference type="ARBA" id="ARBA00023160"/>
    </source>
</evidence>
<organism evidence="27 28">
    <name type="scientific">Fukomys damarensis</name>
    <name type="common">Damaraland mole rat</name>
    <name type="synonym">Cryptomys damarensis</name>
    <dbReference type="NCBI Taxonomy" id="885580"/>
    <lineage>
        <taxon>Eukaryota</taxon>
        <taxon>Metazoa</taxon>
        <taxon>Chordata</taxon>
        <taxon>Craniata</taxon>
        <taxon>Vertebrata</taxon>
        <taxon>Euteleostomi</taxon>
        <taxon>Mammalia</taxon>
        <taxon>Eutheria</taxon>
        <taxon>Euarchontoglires</taxon>
        <taxon>Glires</taxon>
        <taxon>Rodentia</taxon>
        <taxon>Hystricomorpha</taxon>
        <taxon>Bathyergidae</taxon>
        <taxon>Fukomys</taxon>
    </lineage>
</organism>
<evidence type="ECO:0000256" key="14">
    <source>
        <dbReference type="ARBA" id="ARBA00022786"/>
    </source>
</evidence>
<dbReference type="EC" id="2.3.1.199" evidence="5"/>
<protein>
    <recommendedName>
        <fullName evidence="24">DNA excision repair protein ERCC-8</fullName>
        <ecNumber evidence="5">2.3.1.199</ecNumber>
    </recommendedName>
</protein>
<dbReference type="InterPro" id="IPR001680">
    <property type="entry name" value="WD40_rpt"/>
</dbReference>
<comment type="pathway">
    <text evidence="4">Protein modification; protein ubiquitination.</text>
</comment>
<dbReference type="InterPro" id="IPR015943">
    <property type="entry name" value="WD40/YVTN_repeat-like_dom_sf"/>
</dbReference>
<sequence length="475" mass="54097">MPLQTVQGSMLSGGSDGVIVLYDLENSSREPYYTCKAVCSIGRSHPDVHKYSVETVQWYPHDTGMFTSSSFDKTLKVWDTNTLQTADVFNFEETVYSHHMSPVATKHCLVAVGTRGPKVQLCDLKSGSCSHILQGHRQEILAVSWSPRYDYILATASADSRVKLWDVRRASGCLLTLDQHNGEKSQAAESANTAHNGKVNGLCFTSDGLHLLTIGTDNRMRLWNSSNGENTLVNYGKVCNNSKKGLKFTVSYDCSSEFVFVPYGSTIAVYTVYSGEQITMLKGHYKSVDCCVFQSDFQELYSGSRDCNILAWVPSLYEPLPEEDEIFFVLRKKNSQVTFLHVFHHTIMPWTWWFGVKFAPGGLGTFHAFVNTAVHVVMYTYYGLCAMGPAYQKYLWWKKHLTSLQLIQFVIVTIHMGHIFLMEDCKYQYPVFMYIIMSYGCIFMLLFLHFWYCAYTKGQRPPKTMKNGNYKNKQH</sequence>
<dbReference type="InterPro" id="IPR030457">
    <property type="entry name" value="ELO_CS"/>
</dbReference>
<evidence type="ECO:0000256" key="17">
    <source>
        <dbReference type="ARBA" id="ARBA00023098"/>
    </source>
</evidence>
<dbReference type="GO" id="GO:0006633">
    <property type="term" value="P:fatty acid biosynthetic process"/>
    <property type="evidence" value="ECO:0007669"/>
    <property type="project" value="UniProtKB-KW"/>
</dbReference>
<dbReference type="GO" id="GO:0016363">
    <property type="term" value="C:nuclear matrix"/>
    <property type="evidence" value="ECO:0007669"/>
    <property type="project" value="UniProtKB-SubCell"/>
</dbReference>
<feature type="repeat" description="WD" evidence="25">
    <location>
        <begin position="281"/>
        <end position="312"/>
    </location>
</feature>
<keyword evidence="9 25" id="KW-0853">WD repeat</keyword>
<dbReference type="PROSITE" id="PS01188">
    <property type="entry name" value="ELO"/>
    <property type="match status" value="1"/>
</dbReference>
<evidence type="ECO:0000256" key="2">
    <source>
        <dbReference type="ARBA" id="ARBA00004141"/>
    </source>
</evidence>
<dbReference type="Pfam" id="PF01151">
    <property type="entry name" value="ELO"/>
    <property type="match status" value="1"/>
</dbReference>
<accession>A0A091DJ51</accession>
<evidence type="ECO:0000256" key="12">
    <source>
        <dbReference type="ARBA" id="ARBA00022737"/>
    </source>
</evidence>
<feature type="repeat" description="WD" evidence="25">
    <location>
        <begin position="133"/>
        <end position="168"/>
    </location>
</feature>
<evidence type="ECO:0000256" key="26">
    <source>
        <dbReference type="SAM" id="Phobius"/>
    </source>
</evidence>
<dbReference type="GO" id="GO:0005694">
    <property type="term" value="C:chromosome"/>
    <property type="evidence" value="ECO:0007669"/>
    <property type="project" value="UniProtKB-SubCell"/>
</dbReference>